<dbReference type="AlphaFoldDB" id="A0AAP0ZMZ6"/>
<accession>A0AAP0ZMZ6</accession>
<dbReference type="SUPFAM" id="SSF52980">
    <property type="entry name" value="Restriction endonuclease-like"/>
    <property type="match status" value="1"/>
</dbReference>
<organism evidence="2 3">
    <name type="scientific">Xanthomonas oryzae</name>
    <dbReference type="NCBI Taxonomy" id="347"/>
    <lineage>
        <taxon>Bacteria</taxon>
        <taxon>Pseudomonadati</taxon>
        <taxon>Pseudomonadota</taxon>
        <taxon>Gammaproteobacteria</taxon>
        <taxon>Lysobacterales</taxon>
        <taxon>Lysobacteraceae</taxon>
        <taxon>Xanthomonas</taxon>
    </lineage>
</organism>
<dbReference type="EMBL" id="LHUJ01000088">
    <property type="protein sequence ID" value="KOR47703.1"/>
    <property type="molecule type" value="Genomic_DNA"/>
</dbReference>
<dbReference type="CDD" id="cd01038">
    <property type="entry name" value="Endonuclease_DUF559"/>
    <property type="match status" value="1"/>
</dbReference>
<proteinExistence type="predicted"/>
<keyword evidence="2" id="KW-0808">Transferase</keyword>
<dbReference type="InterPro" id="IPR047216">
    <property type="entry name" value="Endonuclease_DUF559_bact"/>
</dbReference>
<feature type="domain" description="DUF559" evidence="1">
    <location>
        <begin position="12"/>
        <end position="114"/>
    </location>
</feature>
<evidence type="ECO:0000313" key="2">
    <source>
        <dbReference type="EMBL" id="KOR47703.1"/>
    </source>
</evidence>
<dbReference type="RefSeq" id="WP_050543813.1">
    <property type="nucleotide sequence ID" value="NZ_CP036251.1"/>
</dbReference>
<evidence type="ECO:0000313" key="3">
    <source>
        <dbReference type="Proteomes" id="UP000036790"/>
    </source>
</evidence>
<dbReference type="Pfam" id="PF04480">
    <property type="entry name" value="DUF559"/>
    <property type="match status" value="1"/>
</dbReference>
<dbReference type="Gene3D" id="3.40.960.10">
    <property type="entry name" value="VSR Endonuclease"/>
    <property type="match status" value="1"/>
</dbReference>
<name>A0AAP0ZMZ6_9XANT</name>
<dbReference type="PANTHER" id="PTHR38590:SF1">
    <property type="entry name" value="BLL0828 PROTEIN"/>
    <property type="match status" value="1"/>
</dbReference>
<dbReference type="Proteomes" id="UP000036790">
    <property type="component" value="Unassembled WGS sequence"/>
</dbReference>
<dbReference type="GO" id="GO:0032259">
    <property type="term" value="P:methylation"/>
    <property type="evidence" value="ECO:0007669"/>
    <property type="project" value="UniProtKB-KW"/>
</dbReference>
<sequence length="117" mass="13514">MKIKPPLPTVTHAHARTLRRHMTDAERALWRRLRGSRLQGFKFRRQHPVPQYIADFCCVEVMLIVELDGSQHHAAGDQARTQWLQSKSWAVLRFWNDAVLLSRDAVVEAICHVIAPP</sequence>
<comment type="caution">
    <text evidence="2">The sequence shown here is derived from an EMBL/GenBank/DDBJ whole genome shotgun (WGS) entry which is preliminary data.</text>
</comment>
<dbReference type="PANTHER" id="PTHR38590">
    <property type="entry name" value="BLL0828 PROTEIN"/>
    <property type="match status" value="1"/>
</dbReference>
<dbReference type="GO" id="GO:0008168">
    <property type="term" value="F:methyltransferase activity"/>
    <property type="evidence" value="ECO:0007669"/>
    <property type="project" value="UniProtKB-KW"/>
</dbReference>
<keyword evidence="2" id="KW-0489">Methyltransferase</keyword>
<protein>
    <submittedName>
        <fullName evidence="2">DNA methylase</fullName>
    </submittedName>
</protein>
<reference evidence="2 3" key="2">
    <citation type="submission" date="2015-09" db="EMBL/GenBank/DDBJ databases">
        <title>Draft genome sequence of Xanthomonas oryzae pv. USA str. X11-5A.</title>
        <authorList>
            <person name="Knight B.M."/>
            <person name="Roberts D.P."/>
            <person name="Lin D."/>
            <person name="Hari K."/>
            <person name="Fletcher J."/>
            <person name="Melcher U."/>
            <person name="Blagden T."/>
            <person name="Winegar R.A."/>
        </authorList>
    </citation>
    <scope>NUCLEOTIDE SEQUENCE [LARGE SCALE GENOMIC DNA]</scope>
    <source>
        <strain evidence="2 3">X11-5A</strain>
    </source>
</reference>
<dbReference type="InterPro" id="IPR007569">
    <property type="entry name" value="DUF559"/>
</dbReference>
<evidence type="ECO:0000259" key="1">
    <source>
        <dbReference type="Pfam" id="PF04480"/>
    </source>
</evidence>
<dbReference type="InterPro" id="IPR011335">
    <property type="entry name" value="Restrct_endonuc-II-like"/>
</dbReference>
<gene>
    <name evidence="2" type="ORF">ADT25_04745</name>
</gene>
<reference evidence="2 3" key="1">
    <citation type="submission" date="2015-07" db="EMBL/GenBank/DDBJ databases">
        <authorList>
            <consortium name="Consortium for Microbial Forensics and Genomics (microFORGE)"/>
            <person name="Knight B.M."/>
            <person name="Roberts D.P."/>
            <person name="Lin D."/>
            <person name="Hari K."/>
            <person name="Fletcher J."/>
            <person name="Melcher U."/>
            <person name="Blagden T."/>
            <person name="Winegar R.A."/>
        </authorList>
    </citation>
    <scope>NUCLEOTIDE SEQUENCE [LARGE SCALE GENOMIC DNA]</scope>
    <source>
        <strain evidence="2 3">X11-5A</strain>
    </source>
</reference>